<proteinExistence type="predicted"/>
<organism evidence="2 3">
    <name type="scientific">Athelia psychrophila</name>
    <dbReference type="NCBI Taxonomy" id="1759441"/>
    <lineage>
        <taxon>Eukaryota</taxon>
        <taxon>Fungi</taxon>
        <taxon>Dikarya</taxon>
        <taxon>Basidiomycota</taxon>
        <taxon>Agaricomycotina</taxon>
        <taxon>Agaricomycetes</taxon>
        <taxon>Agaricomycetidae</taxon>
        <taxon>Atheliales</taxon>
        <taxon>Atheliaceae</taxon>
        <taxon>Athelia</taxon>
    </lineage>
</organism>
<feature type="chain" id="PRO_5007872678" evidence="1">
    <location>
        <begin position="21"/>
        <end position="131"/>
    </location>
</feature>
<name>A0A166EAZ7_9AGAM</name>
<evidence type="ECO:0000256" key="1">
    <source>
        <dbReference type="SAM" id="SignalP"/>
    </source>
</evidence>
<dbReference type="EMBL" id="KV417603">
    <property type="protein sequence ID" value="KZP15582.1"/>
    <property type="molecule type" value="Genomic_DNA"/>
</dbReference>
<evidence type="ECO:0000313" key="3">
    <source>
        <dbReference type="Proteomes" id="UP000076532"/>
    </source>
</evidence>
<dbReference type="AlphaFoldDB" id="A0A166EAZ7"/>
<reference evidence="2 3" key="1">
    <citation type="journal article" date="2016" name="Mol. Biol. Evol.">
        <title>Comparative Genomics of Early-Diverging Mushroom-Forming Fungi Provides Insights into the Origins of Lignocellulose Decay Capabilities.</title>
        <authorList>
            <person name="Nagy L.G."/>
            <person name="Riley R."/>
            <person name="Tritt A."/>
            <person name="Adam C."/>
            <person name="Daum C."/>
            <person name="Floudas D."/>
            <person name="Sun H."/>
            <person name="Yadav J.S."/>
            <person name="Pangilinan J."/>
            <person name="Larsson K.H."/>
            <person name="Matsuura K."/>
            <person name="Barry K."/>
            <person name="Labutti K."/>
            <person name="Kuo R."/>
            <person name="Ohm R.A."/>
            <person name="Bhattacharya S.S."/>
            <person name="Shirouzu T."/>
            <person name="Yoshinaga Y."/>
            <person name="Martin F.M."/>
            <person name="Grigoriev I.V."/>
            <person name="Hibbett D.S."/>
        </authorList>
    </citation>
    <scope>NUCLEOTIDE SEQUENCE [LARGE SCALE GENOMIC DNA]</scope>
    <source>
        <strain evidence="2 3">CBS 109695</strain>
    </source>
</reference>
<sequence>MASLAGFSLLNLATLVGVQADAHTSGYWVLKLEALIVTKVCKRWREATDRLSESCSNINLNELAALASCGIQRAYSDEKMLSTLALLGVDHLSAMDHYARAVNISLLSRSRAQSACPAKPSKGRKVHSLSL</sequence>
<feature type="signal peptide" evidence="1">
    <location>
        <begin position="1"/>
        <end position="20"/>
    </location>
</feature>
<accession>A0A166EAZ7</accession>
<protein>
    <submittedName>
        <fullName evidence="2">Uncharacterized protein</fullName>
    </submittedName>
</protein>
<keyword evidence="3" id="KW-1185">Reference proteome</keyword>
<gene>
    <name evidence="2" type="ORF">FIBSPDRAFT_895735</name>
</gene>
<evidence type="ECO:0000313" key="2">
    <source>
        <dbReference type="EMBL" id="KZP15582.1"/>
    </source>
</evidence>
<dbReference type="Proteomes" id="UP000076532">
    <property type="component" value="Unassembled WGS sequence"/>
</dbReference>
<keyword evidence="1" id="KW-0732">Signal</keyword>